<evidence type="ECO:0000256" key="3">
    <source>
        <dbReference type="ARBA" id="ARBA00020268"/>
    </source>
</evidence>
<name>A0A7W0CMR4_9ACTN</name>
<keyword evidence="4" id="KW-0813">Transport</keyword>
<feature type="transmembrane region" description="Helical" evidence="6">
    <location>
        <begin position="293"/>
        <end position="313"/>
    </location>
</feature>
<evidence type="ECO:0000256" key="5">
    <source>
        <dbReference type="ARBA" id="ARBA00031636"/>
    </source>
</evidence>
<protein>
    <recommendedName>
        <fullName evidence="3">Probable multidrug resistance protein NorM</fullName>
    </recommendedName>
    <alternativeName>
        <fullName evidence="5">Multidrug-efflux transporter</fullName>
    </alternativeName>
</protein>
<dbReference type="GO" id="GO:0015297">
    <property type="term" value="F:antiporter activity"/>
    <property type="evidence" value="ECO:0007669"/>
    <property type="project" value="InterPro"/>
</dbReference>
<organism evidence="7 8">
    <name type="scientific">Nonomuraea soli</name>
    <dbReference type="NCBI Taxonomy" id="1032476"/>
    <lineage>
        <taxon>Bacteria</taxon>
        <taxon>Bacillati</taxon>
        <taxon>Actinomycetota</taxon>
        <taxon>Actinomycetes</taxon>
        <taxon>Streptosporangiales</taxon>
        <taxon>Streptosporangiaceae</taxon>
        <taxon>Nonomuraea</taxon>
    </lineage>
</organism>
<feature type="transmembrane region" description="Helical" evidence="6">
    <location>
        <begin position="387"/>
        <end position="411"/>
    </location>
</feature>
<dbReference type="InterPro" id="IPR050222">
    <property type="entry name" value="MATE_MdtK"/>
</dbReference>
<feature type="transmembrane region" description="Helical" evidence="6">
    <location>
        <begin position="161"/>
        <end position="179"/>
    </location>
</feature>
<feature type="transmembrane region" description="Helical" evidence="6">
    <location>
        <begin position="359"/>
        <end position="381"/>
    </location>
</feature>
<accession>A0A7W0CMR4</accession>
<evidence type="ECO:0000313" key="7">
    <source>
        <dbReference type="EMBL" id="MBA2894021.1"/>
    </source>
</evidence>
<comment type="function">
    <text evidence="1">Multidrug efflux pump.</text>
</comment>
<evidence type="ECO:0000256" key="2">
    <source>
        <dbReference type="ARBA" id="ARBA00010199"/>
    </source>
</evidence>
<dbReference type="InterPro" id="IPR002528">
    <property type="entry name" value="MATE_fam"/>
</dbReference>
<feature type="transmembrane region" description="Helical" evidence="6">
    <location>
        <begin position="87"/>
        <end position="106"/>
    </location>
</feature>
<dbReference type="EMBL" id="JACDUR010000005">
    <property type="protein sequence ID" value="MBA2894021.1"/>
    <property type="molecule type" value="Genomic_DNA"/>
</dbReference>
<dbReference type="RefSeq" id="WP_181612758.1">
    <property type="nucleotide sequence ID" value="NZ_BAABAM010000005.1"/>
</dbReference>
<keyword evidence="8" id="KW-1185">Reference proteome</keyword>
<dbReference type="Proteomes" id="UP000530928">
    <property type="component" value="Unassembled WGS sequence"/>
</dbReference>
<dbReference type="AlphaFoldDB" id="A0A7W0CMR4"/>
<feature type="transmembrane region" description="Helical" evidence="6">
    <location>
        <begin position="118"/>
        <end position="140"/>
    </location>
</feature>
<dbReference type="PANTHER" id="PTHR43298">
    <property type="entry name" value="MULTIDRUG RESISTANCE PROTEIN NORM-RELATED"/>
    <property type="match status" value="1"/>
</dbReference>
<evidence type="ECO:0000256" key="4">
    <source>
        <dbReference type="ARBA" id="ARBA00022448"/>
    </source>
</evidence>
<feature type="transmembrane region" description="Helical" evidence="6">
    <location>
        <begin position="256"/>
        <end position="273"/>
    </location>
</feature>
<feature type="transmembrane region" description="Helical" evidence="6">
    <location>
        <begin position="333"/>
        <end position="352"/>
    </location>
</feature>
<reference evidence="7 8" key="1">
    <citation type="submission" date="2020-07" db="EMBL/GenBank/DDBJ databases">
        <title>Genomic Encyclopedia of Type Strains, Phase IV (KMG-IV): sequencing the most valuable type-strain genomes for metagenomic binning, comparative biology and taxonomic classification.</title>
        <authorList>
            <person name="Goeker M."/>
        </authorList>
    </citation>
    <scope>NUCLEOTIDE SEQUENCE [LARGE SCALE GENOMIC DNA]</scope>
    <source>
        <strain evidence="7 8">DSM 45533</strain>
    </source>
</reference>
<comment type="caution">
    <text evidence="7">The sequence shown here is derived from an EMBL/GenBank/DDBJ whole genome shotgun (WGS) entry which is preliminary data.</text>
</comment>
<evidence type="ECO:0000313" key="8">
    <source>
        <dbReference type="Proteomes" id="UP000530928"/>
    </source>
</evidence>
<gene>
    <name evidence="7" type="ORF">HNR30_005382</name>
</gene>
<dbReference type="GO" id="GO:0005886">
    <property type="term" value="C:plasma membrane"/>
    <property type="evidence" value="ECO:0007669"/>
    <property type="project" value="TreeGrafter"/>
</dbReference>
<dbReference type="PANTHER" id="PTHR43298:SF2">
    <property type="entry name" value="FMN_FAD EXPORTER YEEO-RELATED"/>
    <property type="match status" value="1"/>
</dbReference>
<keyword evidence="6" id="KW-0812">Transmembrane</keyword>
<feature type="transmembrane region" description="Helical" evidence="6">
    <location>
        <begin position="47"/>
        <end position="66"/>
    </location>
</feature>
<feature type="transmembrane region" description="Helical" evidence="6">
    <location>
        <begin position="7"/>
        <end position="27"/>
    </location>
</feature>
<keyword evidence="6" id="KW-0472">Membrane</keyword>
<comment type="similarity">
    <text evidence="2">Belongs to the multi antimicrobial extrusion (MATE) (TC 2.A.66.1) family.</text>
</comment>
<sequence>MLLRLAAPIYVELLTAVVAVSVIDLLWVSGLGPSAIAAVTIATTVEYLLYGLFLAVPTGLTVLIGRNDAHAGDAGGSISPIRPLVRTGWLATIVIGTSIAALALPLRHHLSALLAPDPATAALTAGFLAVSLAGLPVYFAQTCVDAVAKGRGNTKLPMRNALICNALVIVLDPLFIYVLDLGVQGAALATVLARAITLLIALTARLTPRDGAGWASPWPILRTGLPMSGDFLSRSVVGLVMVDLVAAFGLSAQAGYGIGLKIMLAGVMAFYAVRQATMIATARSEPLPSPAKIGLVTGAVVALVLNLVASPAASWFTGDPAVAEQAVAFLRWMPLYLLPFATLLAVGGVLQASGRGARLLAATLAGFAVQLPAAYLLSGWIGVTGLWLAMAAGAAVSLAGSGSGSAVRAIARR</sequence>
<dbReference type="GO" id="GO:0042910">
    <property type="term" value="F:xenobiotic transmembrane transporter activity"/>
    <property type="evidence" value="ECO:0007669"/>
    <property type="project" value="InterPro"/>
</dbReference>
<keyword evidence="6" id="KW-1133">Transmembrane helix</keyword>
<evidence type="ECO:0000256" key="6">
    <source>
        <dbReference type="SAM" id="Phobius"/>
    </source>
</evidence>
<evidence type="ECO:0000256" key="1">
    <source>
        <dbReference type="ARBA" id="ARBA00003408"/>
    </source>
</evidence>
<dbReference type="Pfam" id="PF01554">
    <property type="entry name" value="MatE"/>
    <property type="match status" value="2"/>
</dbReference>
<proteinExistence type="inferred from homology"/>